<evidence type="ECO:0000256" key="3">
    <source>
        <dbReference type="ARBA" id="ARBA00023163"/>
    </source>
</evidence>
<organism evidence="5 6">
    <name type="scientific">Sinorhizobium americanum</name>
    <dbReference type="NCBI Taxonomy" id="194963"/>
    <lineage>
        <taxon>Bacteria</taxon>
        <taxon>Pseudomonadati</taxon>
        <taxon>Pseudomonadota</taxon>
        <taxon>Alphaproteobacteria</taxon>
        <taxon>Hyphomicrobiales</taxon>
        <taxon>Rhizobiaceae</taxon>
        <taxon>Sinorhizobium/Ensifer group</taxon>
        <taxon>Sinorhizobium</taxon>
    </lineage>
</organism>
<dbReference type="InterPro" id="IPR036390">
    <property type="entry name" value="WH_DNA-bd_sf"/>
</dbReference>
<dbReference type="Proteomes" id="UP000295043">
    <property type="component" value="Unassembled WGS sequence"/>
</dbReference>
<dbReference type="InterPro" id="IPR011991">
    <property type="entry name" value="ArsR-like_HTH"/>
</dbReference>
<reference evidence="5 6" key="1">
    <citation type="submission" date="2019-03" db="EMBL/GenBank/DDBJ databases">
        <title>Genomic Encyclopedia of Type Strains, Phase IV (KMG-V): Genome sequencing to study the core and pangenomes of soil and plant-associated prokaryotes.</title>
        <authorList>
            <person name="Whitman W."/>
        </authorList>
    </citation>
    <scope>NUCLEOTIDE SEQUENCE [LARGE SCALE GENOMIC DNA]</scope>
    <source>
        <strain evidence="5 6">23C40</strain>
    </source>
</reference>
<comment type="caution">
    <text evidence="5">The sequence shown here is derived from an EMBL/GenBank/DDBJ whole genome shotgun (WGS) entry which is preliminary data.</text>
</comment>
<sequence length="165" mass="18540">MKLQQNTVRLDPWDLRILSEIQANGRISKSELANRVHLSASACSERLRTLQSAGIIEGFYARLSPALTGSVIFVMVEVVLDRHHLQDQRHFETAIQDVPEVLDCWAIGGRVDYLMRVAAPSMVAYQDFMDRLLQTGLRIDQYYSLVVTKSVKANSPIPVSALAEQ</sequence>
<evidence type="ECO:0000313" key="6">
    <source>
        <dbReference type="Proteomes" id="UP000295043"/>
    </source>
</evidence>
<dbReference type="EMBL" id="SLVU01000036">
    <property type="protein sequence ID" value="TCN17969.1"/>
    <property type="molecule type" value="Genomic_DNA"/>
</dbReference>
<dbReference type="InterPro" id="IPR019887">
    <property type="entry name" value="Tscrpt_reg_AsnC/Lrp_C"/>
</dbReference>
<dbReference type="CDD" id="cd00090">
    <property type="entry name" value="HTH_ARSR"/>
    <property type="match status" value="1"/>
</dbReference>
<protein>
    <submittedName>
        <fullName evidence="5">Lrp/AsnC family transcriptional regulator of ectoine degradation</fullName>
    </submittedName>
</protein>
<dbReference type="PROSITE" id="PS50956">
    <property type="entry name" value="HTH_ASNC_2"/>
    <property type="match status" value="1"/>
</dbReference>
<dbReference type="InterPro" id="IPR019888">
    <property type="entry name" value="Tscrpt_reg_AsnC-like"/>
</dbReference>
<dbReference type="SUPFAM" id="SSF46785">
    <property type="entry name" value="Winged helix' DNA-binding domain"/>
    <property type="match status" value="1"/>
</dbReference>
<dbReference type="Pfam" id="PF01037">
    <property type="entry name" value="AsnC_trans_reg"/>
    <property type="match status" value="1"/>
</dbReference>
<evidence type="ECO:0000256" key="2">
    <source>
        <dbReference type="ARBA" id="ARBA00023125"/>
    </source>
</evidence>
<evidence type="ECO:0000256" key="1">
    <source>
        <dbReference type="ARBA" id="ARBA00023015"/>
    </source>
</evidence>
<dbReference type="GO" id="GO:0006355">
    <property type="term" value="P:regulation of DNA-templated transcription"/>
    <property type="evidence" value="ECO:0007669"/>
    <property type="project" value="UniProtKB-ARBA"/>
</dbReference>
<gene>
    <name evidence="5" type="ORF">EV184_13616</name>
</gene>
<feature type="domain" description="HTH asnC-type" evidence="4">
    <location>
        <begin position="10"/>
        <end position="71"/>
    </location>
</feature>
<dbReference type="GO" id="GO:0043565">
    <property type="term" value="F:sequence-specific DNA binding"/>
    <property type="evidence" value="ECO:0007669"/>
    <property type="project" value="InterPro"/>
</dbReference>
<keyword evidence="1" id="KW-0805">Transcription regulation</keyword>
<dbReference type="GO" id="GO:0043200">
    <property type="term" value="P:response to amino acid"/>
    <property type="evidence" value="ECO:0007669"/>
    <property type="project" value="TreeGrafter"/>
</dbReference>
<keyword evidence="2" id="KW-0238">DNA-binding</keyword>
<name>A0A4R2AYP5_9HYPH</name>
<dbReference type="GO" id="GO:0005829">
    <property type="term" value="C:cytosol"/>
    <property type="evidence" value="ECO:0007669"/>
    <property type="project" value="TreeGrafter"/>
</dbReference>
<dbReference type="InterPro" id="IPR011008">
    <property type="entry name" value="Dimeric_a/b-barrel"/>
</dbReference>
<dbReference type="PANTHER" id="PTHR30154:SF34">
    <property type="entry name" value="TRANSCRIPTIONAL REGULATOR AZLB"/>
    <property type="match status" value="1"/>
</dbReference>
<dbReference type="Gene3D" id="3.30.70.920">
    <property type="match status" value="1"/>
</dbReference>
<dbReference type="InterPro" id="IPR000485">
    <property type="entry name" value="AsnC-type_HTH_dom"/>
</dbReference>
<dbReference type="Gene3D" id="1.10.10.10">
    <property type="entry name" value="Winged helix-like DNA-binding domain superfamily/Winged helix DNA-binding domain"/>
    <property type="match status" value="1"/>
</dbReference>
<keyword evidence="3" id="KW-0804">Transcription</keyword>
<dbReference type="SUPFAM" id="SSF54909">
    <property type="entry name" value="Dimeric alpha+beta barrel"/>
    <property type="match status" value="1"/>
</dbReference>
<dbReference type="AlphaFoldDB" id="A0A4R2AYP5"/>
<evidence type="ECO:0000313" key="5">
    <source>
        <dbReference type="EMBL" id="TCN17969.1"/>
    </source>
</evidence>
<evidence type="ECO:0000259" key="4">
    <source>
        <dbReference type="PROSITE" id="PS50956"/>
    </source>
</evidence>
<dbReference type="SMART" id="SM00344">
    <property type="entry name" value="HTH_ASNC"/>
    <property type="match status" value="1"/>
</dbReference>
<dbReference type="InterPro" id="IPR036388">
    <property type="entry name" value="WH-like_DNA-bd_sf"/>
</dbReference>
<dbReference type="Pfam" id="PF13412">
    <property type="entry name" value="HTH_24"/>
    <property type="match status" value="1"/>
</dbReference>
<accession>A0A4R2AYP5</accession>
<dbReference type="PRINTS" id="PR00033">
    <property type="entry name" value="HTHASNC"/>
</dbReference>
<dbReference type="RefSeq" id="WP_132081679.1">
    <property type="nucleotide sequence ID" value="NZ_SLVU01000036.1"/>
</dbReference>
<proteinExistence type="predicted"/>
<dbReference type="PANTHER" id="PTHR30154">
    <property type="entry name" value="LEUCINE-RESPONSIVE REGULATORY PROTEIN"/>
    <property type="match status" value="1"/>
</dbReference>